<organism evidence="2 3">
    <name type="scientific">Taxus chinensis</name>
    <name type="common">Chinese yew</name>
    <name type="synonym">Taxus wallichiana var. chinensis</name>
    <dbReference type="NCBI Taxonomy" id="29808"/>
    <lineage>
        <taxon>Eukaryota</taxon>
        <taxon>Viridiplantae</taxon>
        <taxon>Streptophyta</taxon>
        <taxon>Embryophyta</taxon>
        <taxon>Tracheophyta</taxon>
        <taxon>Spermatophyta</taxon>
        <taxon>Pinopsida</taxon>
        <taxon>Pinidae</taxon>
        <taxon>Conifers II</taxon>
        <taxon>Cupressales</taxon>
        <taxon>Taxaceae</taxon>
        <taxon>Taxus</taxon>
    </lineage>
</organism>
<dbReference type="EMBL" id="JAHRHJ020000009">
    <property type="protein sequence ID" value="KAH9302607.1"/>
    <property type="molecule type" value="Genomic_DNA"/>
</dbReference>
<sequence length="59" mass="6139">SAERVTLVLEEPPSQDLGGEDESVAVCYVVLDMGGAHQSAAASVAGADPRNPYWRPGDP</sequence>
<dbReference type="Proteomes" id="UP000824469">
    <property type="component" value="Unassembled WGS sequence"/>
</dbReference>
<name>A0AA38FHZ7_TAXCH</name>
<reference evidence="2 3" key="1">
    <citation type="journal article" date="2021" name="Nat. Plants">
        <title>The Taxus genome provides insights into paclitaxel biosynthesis.</title>
        <authorList>
            <person name="Xiong X."/>
            <person name="Gou J."/>
            <person name="Liao Q."/>
            <person name="Li Y."/>
            <person name="Zhou Q."/>
            <person name="Bi G."/>
            <person name="Li C."/>
            <person name="Du R."/>
            <person name="Wang X."/>
            <person name="Sun T."/>
            <person name="Guo L."/>
            <person name="Liang H."/>
            <person name="Lu P."/>
            <person name="Wu Y."/>
            <person name="Zhang Z."/>
            <person name="Ro D.K."/>
            <person name="Shang Y."/>
            <person name="Huang S."/>
            <person name="Yan J."/>
        </authorList>
    </citation>
    <scope>NUCLEOTIDE SEQUENCE [LARGE SCALE GENOMIC DNA]</scope>
    <source>
        <strain evidence="2">Ta-2019</strain>
    </source>
</reference>
<accession>A0AA38FHZ7</accession>
<evidence type="ECO:0000256" key="1">
    <source>
        <dbReference type="SAM" id="MobiDB-lite"/>
    </source>
</evidence>
<comment type="caution">
    <text evidence="2">The sequence shown here is derived from an EMBL/GenBank/DDBJ whole genome shotgun (WGS) entry which is preliminary data.</text>
</comment>
<proteinExistence type="predicted"/>
<feature type="non-terminal residue" evidence="2">
    <location>
        <position position="1"/>
    </location>
</feature>
<protein>
    <submittedName>
        <fullName evidence="2">Uncharacterized protein</fullName>
    </submittedName>
</protein>
<keyword evidence="3" id="KW-1185">Reference proteome</keyword>
<evidence type="ECO:0000313" key="3">
    <source>
        <dbReference type="Proteomes" id="UP000824469"/>
    </source>
</evidence>
<feature type="region of interest" description="Disordered" evidence="1">
    <location>
        <begin position="40"/>
        <end position="59"/>
    </location>
</feature>
<feature type="non-terminal residue" evidence="2">
    <location>
        <position position="59"/>
    </location>
</feature>
<evidence type="ECO:0000313" key="2">
    <source>
        <dbReference type="EMBL" id="KAH9302607.1"/>
    </source>
</evidence>
<gene>
    <name evidence="2" type="ORF">KI387_014190</name>
</gene>
<dbReference type="AlphaFoldDB" id="A0AA38FHZ7"/>
<feature type="region of interest" description="Disordered" evidence="1">
    <location>
        <begin position="1"/>
        <end position="20"/>
    </location>
</feature>